<feature type="compositionally biased region" description="Basic residues" evidence="1">
    <location>
        <begin position="1"/>
        <end position="11"/>
    </location>
</feature>
<proteinExistence type="predicted"/>
<accession>A0AA39NW29</accession>
<keyword evidence="3" id="KW-1185">Reference proteome</keyword>
<dbReference type="EMBL" id="JAUEPR010000038">
    <property type="protein sequence ID" value="KAK0472745.1"/>
    <property type="molecule type" value="Genomic_DNA"/>
</dbReference>
<sequence>MEGSKKRKRLTRSVVDSEDEHTMGPSEEQPAKKVKGKVVGHEEFHGSEKCGRCQANGSARQSVCGPPSALEGVVDLLQRLHARFDNMEERMEKLEKELASIGGWVDDLVDDFKEGDTLEYPQDFVSVASADEPPGSTFTSQYTPASRGIDWSARRCPEHTHTHIAFIAGSFARYRYSLSLVLPLPWKFRLITVEEWEALLEELHDLKGATLEALYRAMRLRLDQDVAQVFHAHLASAEFNRQDPFELANIDYWHESRGEGMLERLVAASKRFRETCAEFYCLGGLQIKWALWKEYLKGGEAFLVEDSKGELDEREVVRLEMVPESVAEGVPGMGSG</sequence>
<reference evidence="2" key="1">
    <citation type="submission" date="2023-06" db="EMBL/GenBank/DDBJ databases">
        <authorList>
            <consortium name="Lawrence Berkeley National Laboratory"/>
            <person name="Ahrendt S."/>
            <person name="Sahu N."/>
            <person name="Indic B."/>
            <person name="Wong-Bajracharya J."/>
            <person name="Merenyi Z."/>
            <person name="Ke H.-M."/>
            <person name="Monk M."/>
            <person name="Kocsube S."/>
            <person name="Drula E."/>
            <person name="Lipzen A."/>
            <person name="Balint B."/>
            <person name="Henrissat B."/>
            <person name="Andreopoulos B."/>
            <person name="Martin F.M."/>
            <person name="Harder C.B."/>
            <person name="Rigling D."/>
            <person name="Ford K.L."/>
            <person name="Foster G.D."/>
            <person name="Pangilinan J."/>
            <person name="Papanicolaou A."/>
            <person name="Barry K."/>
            <person name="LaButti K."/>
            <person name="Viragh M."/>
            <person name="Koriabine M."/>
            <person name="Yan M."/>
            <person name="Riley R."/>
            <person name="Champramary S."/>
            <person name="Plett K.L."/>
            <person name="Tsai I.J."/>
            <person name="Slot J."/>
            <person name="Sipos G."/>
            <person name="Plett J."/>
            <person name="Nagy L.G."/>
            <person name="Grigoriev I.V."/>
        </authorList>
    </citation>
    <scope>NUCLEOTIDE SEQUENCE</scope>
    <source>
        <strain evidence="2">ICMP 16352</strain>
    </source>
</reference>
<name>A0AA39NW29_9AGAR</name>
<feature type="region of interest" description="Disordered" evidence="1">
    <location>
        <begin position="1"/>
        <end position="40"/>
    </location>
</feature>
<comment type="caution">
    <text evidence="2">The sequence shown here is derived from an EMBL/GenBank/DDBJ whole genome shotgun (WGS) entry which is preliminary data.</text>
</comment>
<protein>
    <submittedName>
        <fullName evidence="2">Uncharacterized protein</fullName>
    </submittedName>
</protein>
<evidence type="ECO:0000256" key="1">
    <source>
        <dbReference type="SAM" id="MobiDB-lite"/>
    </source>
</evidence>
<dbReference type="Proteomes" id="UP001175227">
    <property type="component" value="Unassembled WGS sequence"/>
</dbReference>
<organism evidence="2 3">
    <name type="scientific">Armillaria novae-zelandiae</name>
    <dbReference type="NCBI Taxonomy" id="153914"/>
    <lineage>
        <taxon>Eukaryota</taxon>
        <taxon>Fungi</taxon>
        <taxon>Dikarya</taxon>
        <taxon>Basidiomycota</taxon>
        <taxon>Agaricomycotina</taxon>
        <taxon>Agaricomycetes</taxon>
        <taxon>Agaricomycetidae</taxon>
        <taxon>Agaricales</taxon>
        <taxon>Marasmiineae</taxon>
        <taxon>Physalacriaceae</taxon>
        <taxon>Armillaria</taxon>
    </lineage>
</organism>
<gene>
    <name evidence="2" type="ORF">IW261DRAFT_1570587</name>
</gene>
<evidence type="ECO:0000313" key="3">
    <source>
        <dbReference type="Proteomes" id="UP001175227"/>
    </source>
</evidence>
<evidence type="ECO:0000313" key="2">
    <source>
        <dbReference type="EMBL" id="KAK0472745.1"/>
    </source>
</evidence>
<dbReference type="AlphaFoldDB" id="A0AA39NW29"/>